<organism evidence="2 3">
    <name type="scientific">Chitinophaga japonensis</name>
    <name type="common">Flexibacter japonensis</name>
    <dbReference type="NCBI Taxonomy" id="104662"/>
    <lineage>
        <taxon>Bacteria</taxon>
        <taxon>Pseudomonadati</taxon>
        <taxon>Bacteroidota</taxon>
        <taxon>Chitinophagia</taxon>
        <taxon>Chitinophagales</taxon>
        <taxon>Chitinophagaceae</taxon>
        <taxon>Chitinophaga</taxon>
    </lineage>
</organism>
<keyword evidence="1" id="KW-0812">Transmembrane</keyword>
<sequence>MEKKITEELNQFLSTSHIINPVIKVHSEQLSFSSSVLNYNTVTDLLLLIIGFFIFSKVNFSTNIAMAIILSLIIVSSSWYNFMAINHVIINFATKTIMVKSRNPIKRIWLKITTKQDYTTLHFEKLENFYNQPTLYLPSFRRYRLNFKLKKGNIFVLIDFTDEKYSKRIAFYLNKLVLNRISRE</sequence>
<keyword evidence="1" id="KW-0472">Membrane</keyword>
<evidence type="ECO:0008006" key="4">
    <source>
        <dbReference type="Google" id="ProtNLM"/>
    </source>
</evidence>
<dbReference type="Proteomes" id="UP000316778">
    <property type="component" value="Unassembled WGS sequence"/>
</dbReference>
<reference evidence="2 3" key="1">
    <citation type="journal article" date="2013" name="Stand. Genomic Sci.">
        <title>Genomic Encyclopedia of Type Strains, Phase I: The one thousand microbial genomes (KMG-I) project.</title>
        <authorList>
            <person name="Kyrpides N.C."/>
            <person name="Woyke T."/>
            <person name="Eisen J.A."/>
            <person name="Garrity G."/>
            <person name="Lilburn T.G."/>
            <person name="Beck B.J."/>
            <person name="Whitman W.B."/>
            <person name="Hugenholtz P."/>
            <person name="Klenk H.P."/>
        </authorList>
    </citation>
    <scope>NUCLEOTIDE SEQUENCE [LARGE SCALE GENOMIC DNA]</scope>
    <source>
        <strain evidence="2 3">DSM 13484</strain>
    </source>
</reference>
<proteinExistence type="predicted"/>
<feature type="transmembrane region" description="Helical" evidence="1">
    <location>
        <begin position="62"/>
        <end position="82"/>
    </location>
</feature>
<keyword evidence="1" id="KW-1133">Transmembrane helix</keyword>
<keyword evidence="3" id="KW-1185">Reference proteome</keyword>
<dbReference type="RefSeq" id="WP_145716514.1">
    <property type="nucleotide sequence ID" value="NZ_BAAAFY010000005.1"/>
</dbReference>
<protein>
    <recommendedName>
        <fullName evidence="4">PH (Pleckstrin Homology) domain-containing protein</fullName>
    </recommendedName>
</protein>
<dbReference type="AlphaFoldDB" id="A0A562T0T2"/>
<accession>A0A562T0T2</accession>
<name>A0A562T0T2_CHIJA</name>
<feature type="transmembrane region" description="Helical" evidence="1">
    <location>
        <begin position="36"/>
        <end position="55"/>
    </location>
</feature>
<dbReference type="EMBL" id="VLLG01000004">
    <property type="protein sequence ID" value="TWI86590.1"/>
    <property type="molecule type" value="Genomic_DNA"/>
</dbReference>
<gene>
    <name evidence="2" type="ORF">LX66_3849</name>
</gene>
<comment type="caution">
    <text evidence="2">The sequence shown here is derived from an EMBL/GenBank/DDBJ whole genome shotgun (WGS) entry which is preliminary data.</text>
</comment>
<evidence type="ECO:0000313" key="2">
    <source>
        <dbReference type="EMBL" id="TWI86590.1"/>
    </source>
</evidence>
<evidence type="ECO:0000313" key="3">
    <source>
        <dbReference type="Proteomes" id="UP000316778"/>
    </source>
</evidence>
<evidence type="ECO:0000256" key="1">
    <source>
        <dbReference type="SAM" id="Phobius"/>
    </source>
</evidence>